<gene>
    <name evidence="1" type="ORF">TIFTF001_032029</name>
</gene>
<comment type="caution">
    <text evidence="1">The sequence shown here is derived from an EMBL/GenBank/DDBJ whole genome shotgun (WGS) entry which is preliminary data.</text>
</comment>
<dbReference type="AlphaFoldDB" id="A0AA88J1W6"/>
<reference evidence="1" key="1">
    <citation type="submission" date="2023-07" db="EMBL/GenBank/DDBJ databases">
        <title>draft genome sequence of fig (Ficus carica).</title>
        <authorList>
            <person name="Takahashi T."/>
            <person name="Nishimura K."/>
        </authorList>
    </citation>
    <scope>NUCLEOTIDE SEQUENCE</scope>
</reference>
<keyword evidence="2" id="KW-1185">Reference proteome</keyword>
<name>A0AA88J1W6_FICCA</name>
<dbReference type="EMBL" id="BTGU01000138">
    <property type="protein sequence ID" value="GMN62958.1"/>
    <property type="molecule type" value="Genomic_DNA"/>
</dbReference>
<dbReference type="PANTHER" id="PTHR33018:SF34">
    <property type="entry name" value="OS02G0472350 PROTEIN"/>
    <property type="match status" value="1"/>
</dbReference>
<organism evidence="1 2">
    <name type="scientific">Ficus carica</name>
    <name type="common">Common fig</name>
    <dbReference type="NCBI Taxonomy" id="3494"/>
    <lineage>
        <taxon>Eukaryota</taxon>
        <taxon>Viridiplantae</taxon>
        <taxon>Streptophyta</taxon>
        <taxon>Embryophyta</taxon>
        <taxon>Tracheophyta</taxon>
        <taxon>Spermatophyta</taxon>
        <taxon>Magnoliopsida</taxon>
        <taxon>eudicotyledons</taxon>
        <taxon>Gunneridae</taxon>
        <taxon>Pentapetalae</taxon>
        <taxon>rosids</taxon>
        <taxon>fabids</taxon>
        <taxon>Rosales</taxon>
        <taxon>Moraceae</taxon>
        <taxon>Ficeae</taxon>
        <taxon>Ficus</taxon>
    </lineage>
</organism>
<sequence length="301" mass="34867">MFTIDNSYGKNMIKFQVRFGPWFELDWAGRPNHSMAARHVVLAERKLTTYVYAVDWRSRDLDGLKEIIWKETVTSFTVDDCFRTTCINSCGEAARNFWHDLYKTFVEEFITEESVWTRPQKVIDNYPNIEEEDWVKFVQYRTSSQFQQLSDRGSEIMTNNEYSSRGGQNGYRKLDQENMKYNTQKSQGTFESVGTSDVLSQALSRPEHKGRVRGQSKFVKPSQYFNLNRSSSKDNEVLSMRREIEELKALVRGLCANKDVEPSVDPNNVPTVDQHNSFKASCSVQEKQHGVFDPPTMPVDS</sequence>
<evidence type="ECO:0000313" key="1">
    <source>
        <dbReference type="EMBL" id="GMN62958.1"/>
    </source>
</evidence>
<protein>
    <submittedName>
        <fullName evidence="1">Uncharacterized protein</fullName>
    </submittedName>
</protein>
<proteinExistence type="predicted"/>
<evidence type="ECO:0000313" key="2">
    <source>
        <dbReference type="Proteomes" id="UP001187192"/>
    </source>
</evidence>
<dbReference type="PANTHER" id="PTHR33018">
    <property type="entry name" value="OS10G0338966 PROTEIN-RELATED"/>
    <property type="match status" value="1"/>
</dbReference>
<accession>A0AA88J1W6</accession>
<dbReference type="Proteomes" id="UP001187192">
    <property type="component" value="Unassembled WGS sequence"/>
</dbReference>